<gene>
    <name evidence="6" type="ORF">KRR39_21155</name>
</gene>
<dbReference type="EMBL" id="CP077062">
    <property type="protein sequence ID" value="QWZ07859.1"/>
    <property type="molecule type" value="Genomic_DNA"/>
</dbReference>
<evidence type="ECO:0000259" key="5">
    <source>
        <dbReference type="PROSITE" id="PS50977"/>
    </source>
</evidence>
<dbReference type="KEGG" id="nps:KRR39_21155"/>
<dbReference type="PANTHER" id="PTHR30055:SF234">
    <property type="entry name" value="HTH-TYPE TRANSCRIPTIONAL REGULATOR BETI"/>
    <property type="match status" value="1"/>
</dbReference>
<keyword evidence="2 4" id="KW-0238">DNA-binding</keyword>
<name>A0A975SXP5_9ACTN</name>
<keyword evidence="3" id="KW-0804">Transcription</keyword>
<dbReference type="GO" id="GO:0000976">
    <property type="term" value="F:transcription cis-regulatory region binding"/>
    <property type="evidence" value="ECO:0007669"/>
    <property type="project" value="TreeGrafter"/>
</dbReference>
<feature type="DNA-binding region" description="H-T-H motif" evidence="4">
    <location>
        <begin position="37"/>
        <end position="56"/>
    </location>
</feature>
<evidence type="ECO:0000313" key="7">
    <source>
        <dbReference type="Proteomes" id="UP000683575"/>
    </source>
</evidence>
<evidence type="ECO:0000256" key="3">
    <source>
        <dbReference type="ARBA" id="ARBA00023163"/>
    </source>
</evidence>
<dbReference type="AlphaFoldDB" id="A0A975SXP5"/>
<reference evidence="6" key="1">
    <citation type="submission" date="2021-06" db="EMBL/GenBank/DDBJ databases">
        <title>Complete genome sequence of Nocardioides sp. G188.</title>
        <authorList>
            <person name="Im W.-T."/>
        </authorList>
    </citation>
    <scope>NUCLEOTIDE SEQUENCE</scope>
    <source>
        <strain evidence="6">G188</strain>
    </source>
</reference>
<keyword evidence="1" id="KW-0805">Transcription regulation</keyword>
<accession>A0A975SXP5</accession>
<evidence type="ECO:0000256" key="1">
    <source>
        <dbReference type="ARBA" id="ARBA00023015"/>
    </source>
</evidence>
<feature type="domain" description="HTH tetR-type" evidence="5">
    <location>
        <begin position="15"/>
        <end position="74"/>
    </location>
</feature>
<dbReference type="Proteomes" id="UP000683575">
    <property type="component" value="Chromosome"/>
</dbReference>
<evidence type="ECO:0000313" key="6">
    <source>
        <dbReference type="EMBL" id="QWZ07859.1"/>
    </source>
</evidence>
<organism evidence="6 7">
    <name type="scientific">Nocardioides panacis</name>
    <dbReference type="NCBI Taxonomy" id="2849501"/>
    <lineage>
        <taxon>Bacteria</taxon>
        <taxon>Bacillati</taxon>
        <taxon>Actinomycetota</taxon>
        <taxon>Actinomycetes</taxon>
        <taxon>Propionibacteriales</taxon>
        <taxon>Nocardioidaceae</taxon>
        <taxon>Nocardioides</taxon>
    </lineage>
</organism>
<keyword evidence="7" id="KW-1185">Reference proteome</keyword>
<evidence type="ECO:0000256" key="4">
    <source>
        <dbReference type="PROSITE-ProRule" id="PRU00335"/>
    </source>
</evidence>
<proteinExistence type="predicted"/>
<dbReference type="PROSITE" id="PS50977">
    <property type="entry name" value="HTH_TETR_2"/>
    <property type="match status" value="1"/>
</dbReference>
<dbReference type="GO" id="GO:0003700">
    <property type="term" value="F:DNA-binding transcription factor activity"/>
    <property type="evidence" value="ECO:0007669"/>
    <property type="project" value="TreeGrafter"/>
</dbReference>
<dbReference type="Pfam" id="PF00440">
    <property type="entry name" value="TetR_N"/>
    <property type="match status" value="1"/>
</dbReference>
<dbReference type="RefSeq" id="WP_216939369.1">
    <property type="nucleotide sequence ID" value="NZ_CP077062.1"/>
</dbReference>
<dbReference type="PANTHER" id="PTHR30055">
    <property type="entry name" value="HTH-TYPE TRANSCRIPTIONAL REGULATOR RUTR"/>
    <property type="match status" value="1"/>
</dbReference>
<protein>
    <submittedName>
        <fullName evidence="6">TetR/AcrR family transcriptional regulator</fullName>
    </submittedName>
</protein>
<evidence type="ECO:0000256" key="2">
    <source>
        <dbReference type="ARBA" id="ARBA00023125"/>
    </source>
</evidence>
<dbReference type="InterPro" id="IPR050109">
    <property type="entry name" value="HTH-type_TetR-like_transc_reg"/>
</dbReference>
<sequence length="206" mass="22273">MSTPYERTGRTRQKQRTRDALVAAARELLARGGTAPTVEAAAEAAAVSRTTAYRYFPTRTALLVAAHPETTTSTLVPDDAGDDPAARLLGAVEAFIGLVVDTEHQQRTMLRLSLDPDTTRESLPLRQGRAIAWFEEALAPLRPRLGDAEIHRVALSVRSAVGIEALVWLTDVAGLSREEASEQMLWSARALLGQTLADAERASSTD</sequence>
<dbReference type="InterPro" id="IPR001647">
    <property type="entry name" value="HTH_TetR"/>
</dbReference>